<evidence type="ECO:0000256" key="8">
    <source>
        <dbReference type="ARBA" id="ARBA00023136"/>
    </source>
</evidence>
<keyword evidence="8 9" id="KW-0472">Membrane</keyword>
<evidence type="ECO:0000313" key="11">
    <source>
        <dbReference type="EMBL" id="SFA97282.1"/>
    </source>
</evidence>
<dbReference type="Proteomes" id="UP000243799">
    <property type="component" value="Unassembled WGS sequence"/>
</dbReference>
<dbReference type="GO" id="GO:0065002">
    <property type="term" value="P:intracellular protein transmembrane transport"/>
    <property type="evidence" value="ECO:0007669"/>
    <property type="project" value="UniProtKB-UniRule"/>
</dbReference>
<feature type="compositionally biased region" description="Basic and acidic residues" evidence="10">
    <location>
        <begin position="8"/>
        <end position="17"/>
    </location>
</feature>
<accession>A0A1I0X8D0</accession>
<sequence length="150" mass="16255">MSEDGEKDQEKDPKGPSRPDTAAARRARRASAGREGAGADAADGAKAPAPKGKASAASKSGKADKAGASPGKERPTPKRDRPDTKQPSLFRRLSRFLREVWAELRKVIWPNRKQMVTYTTAVLIFVVFMVSLVFVLDLGFNEVVALVFGD</sequence>
<organism evidence="11 12">
    <name type="scientific">Amycolatopsis marina</name>
    <dbReference type="NCBI Taxonomy" id="490629"/>
    <lineage>
        <taxon>Bacteria</taxon>
        <taxon>Bacillati</taxon>
        <taxon>Actinomycetota</taxon>
        <taxon>Actinomycetes</taxon>
        <taxon>Pseudonocardiales</taxon>
        <taxon>Pseudonocardiaceae</taxon>
        <taxon>Amycolatopsis</taxon>
    </lineage>
</organism>
<reference evidence="12" key="1">
    <citation type="submission" date="2016-10" db="EMBL/GenBank/DDBJ databases">
        <authorList>
            <person name="Varghese N."/>
            <person name="Submissions S."/>
        </authorList>
    </citation>
    <scope>NUCLEOTIDE SEQUENCE [LARGE SCALE GENOMIC DNA]</scope>
    <source>
        <strain evidence="12">CGMCC 4.3568</strain>
    </source>
</reference>
<dbReference type="PANTHER" id="PTHR33910:SF1">
    <property type="entry name" value="PROTEIN TRANSLOCASE SUBUNIT SECE"/>
    <property type="match status" value="1"/>
</dbReference>
<proteinExistence type="inferred from homology"/>
<feature type="compositionally biased region" description="Low complexity" evidence="10">
    <location>
        <begin position="38"/>
        <end position="60"/>
    </location>
</feature>
<dbReference type="InterPro" id="IPR005807">
    <property type="entry name" value="SecE_bac"/>
</dbReference>
<comment type="function">
    <text evidence="9">Essential subunit of the Sec protein translocation channel SecYEG. Clamps together the 2 halves of SecY. May contact the channel plug during translocation.</text>
</comment>
<comment type="subcellular location">
    <subcellularLocation>
        <location evidence="9">Cell membrane</location>
        <topology evidence="9">Single-pass membrane protein</topology>
    </subcellularLocation>
    <subcellularLocation>
        <location evidence="1">Membrane</location>
    </subcellularLocation>
</comment>
<evidence type="ECO:0000256" key="5">
    <source>
        <dbReference type="ARBA" id="ARBA00022927"/>
    </source>
</evidence>
<dbReference type="AlphaFoldDB" id="A0A1I0X8D0"/>
<name>A0A1I0X8D0_9PSEU</name>
<dbReference type="NCBIfam" id="TIGR00964">
    <property type="entry name" value="secE_bact"/>
    <property type="match status" value="1"/>
</dbReference>
<dbReference type="PROSITE" id="PS01067">
    <property type="entry name" value="SECE_SEC61G"/>
    <property type="match status" value="1"/>
</dbReference>
<dbReference type="GO" id="GO:0008320">
    <property type="term" value="F:protein transmembrane transporter activity"/>
    <property type="evidence" value="ECO:0007669"/>
    <property type="project" value="UniProtKB-UniRule"/>
</dbReference>
<evidence type="ECO:0000256" key="1">
    <source>
        <dbReference type="ARBA" id="ARBA00004370"/>
    </source>
</evidence>
<evidence type="ECO:0000256" key="9">
    <source>
        <dbReference type="HAMAP-Rule" id="MF_00422"/>
    </source>
</evidence>
<keyword evidence="4 9" id="KW-0812">Transmembrane</keyword>
<dbReference type="GO" id="GO:0009306">
    <property type="term" value="P:protein secretion"/>
    <property type="evidence" value="ECO:0007669"/>
    <property type="project" value="UniProtKB-UniRule"/>
</dbReference>
<dbReference type="EMBL" id="FOKG01000003">
    <property type="protein sequence ID" value="SFA97282.1"/>
    <property type="molecule type" value="Genomic_DNA"/>
</dbReference>
<dbReference type="Pfam" id="PF00584">
    <property type="entry name" value="SecE"/>
    <property type="match status" value="1"/>
</dbReference>
<feature type="region of interest" description="Disordered" evidence="10">
    <location>
        <begin position="1"/>
        <end position="89"/>
    </location>
</feature>
<keyword evidence="5 9" id="KW-0653">Protein transport</keyword>
<keyword evidence="6 9" id="KW-1133">Transmembrane helix</keyword>
<evidence type="ECO:0000256" key="3">
    <source>
        <dbReference type="ARBA" id="ARBA00022475"/>
    </source>
</evidence>
<evidence type="ECO:0000256" key="7">
    <source>
        <dbReference type="ARBA" id="ARBA00023010"/>
    </source>
</evidence>
<protein>
    <recommendedName>
        <fullName evidence="9">Protein translocase subunit SecE</fullName>
    </recommendedName>
</protein>
<keyword evidence="12" id="KW-1185">Reference proteome</keyword>
<evidence type="ECO:0000256" key="2">
    <source>
        <dbReference type="ARBA" id="ARBA00022448"/>
    </source>
</evidence>
<keyword evidence="2 9" id="KW-0813">Transport</keyword>
<dbReference type="PANTHER" id="PTHR33910">
    <property type="entry name" value="PROTEIN TRANSLOCASE SUBUNIT SECE"/>
    <property type="match status" value="1"/>
</dbReference>
<evidence type="ECO:0000256" key="4">
    <source>
        <dbReference type="ARBA" id="ARBA00022692"/>
    </source>
</evidence>
<dbReference type="STRING" id="490629.SAMN05216266_10310"/>
<dbReference type="GO" id="GO:0043952">
    <property type="term" value="P:protein transport by the Sec complex"/>
    <property type="evidence" value="ECO:0007669"/>
    <property type="project" value="UniProtKB-UniRule"/>
</dbReference>
<dbReference type="GO" id="GO:0005886">
    <property type="term" value="C:plasma membrane"/>
    <property type="evidence" value="ECO:0007669"/>
    <property type="project" value="UniProtKB-SubCell"/>
</dbReference>
<evidence type="ECO:0000313" key="12">
    <source>
        <dbReference type="Proteomes" id="UP000243799"/>
    </source>
</evidence>
<keyword evidence="7 9" id="KW-0811">Translocation</keyword>
<evidence type="ECO:0000256" key="6">
    <source>
        <dbReference type="ARBA" id="ARBA00022989"/>
    </source>
</evidence>
<keyword evidence="3 9" id="KW-1003">Cell membrane</keyword>
<comment type="subunit">
    <text evidence="9">Component of the Sec protein translocase complex. Heterotrimer consisting of SecY, SecE and SecG subunits. The heterotrimers can form oligomers, although 1 heterotrimer is thought to be able to translocate proteins. Interacts with the ribosome. Interacts with SecDF, and other proteins may be involved. Interacts with SecA.</text>
</comment>
<dbReference type="InterPro" id="IPR038379">
    <property type="entry name" value="SecE_sf"/>
</dbReference>
<evidence type="ECO:0000256" key="10">
    <source>
        <dbReference type="SAM" id="MobiDB-lite"/>
    </source>
</evidence>
<dbReference type="HAMAP" id="MF_00422">
    <property type="entry name" value="SecE"/>
    <property type="match status" value="1"/>
</dbReference>
<comment type="similarity">
    <text evidence="9">Belongs to the SecE/SEC61-gamma family.</text>
</comment>
<feature type="transmembrane region" description="Helical" evidence="9">
    <location>
        <begin position="115"/>
        <end position="136"/>
    </location>
</feature>
<dbReference type="RefSeq" id="WP_091671021.1">
    <property type="nucleotide sequence ID" value="NZ_FOKG01000003.1"/>
</dbReference>
<dbReference type="GO" id="GO:0006605">
    <property type="term" value="P:protein targeting"/>
    <property type="evidence" value="ECO:0007669"/>
    <property type="project" value="UniProtKB-UniRule"/>
</dbReference>
<dbReference type="Gene3D" id="1.20.5.1030">
    <property type="entry name" value="Preprotein translocase secy subunit"/>
    <property type="match status" value="1"/>
</dbReference>
<gene>
    <name evidence="9" type="primary">secE</name>
    <name evidence="11" type="ORF">SAMN05216266_10310</name>
</gene>
<dbReference type="InterPro" id="IPR001901">
    <property type="entry name" value="Translocase_SecE/Sec61-g"/>
</dbReference>
<feature type="compositionally biased region" description="Basic and acidic residues" evidence="10">
    <location>
        <begin position="61"/>
        <end position="84"/>
    </location>
</feature>